<evidence type="ECO:0000313" key="1">
    <source>
        <dbReference type="EMBL" id="BAG41665.1"/>
    </source>
</evidence>
<reference evidence="1 2" key="1">
    <citation type="journal article" date="2010" name="Virology">
        <title>A jumbo phage infecting the phytopathogen Ralstonia solanacearum defines a new lineage of the Myoviridae family.</title>
        <authorList>
            <person name="Yamada T."/>
            <person name="Satoh S."/>
            <person name="Ishikawa H."/>
            <person name="Fujiwara A."/>
            <person name="Kawasaki T."/>
            <person name="Fujie M."/>
            <person name="Ogata H."/>
        </authorList>
    </citation>
    <scope>NUCLEOTIDE SEQUENCE [LARGE SCALE GENOMIC DNA]</scope>
</reference>
<dbReference type="EMBL" id="AB366653">
    <property type="protein sequence ID" value="BAG41665.1"/>
    <property type="molecule type" value="Genomic_DNA"/>
</dbReference>
<name>B2ZYB5_9CAUD</name>
<evidence type="ECO:0008006" key="3">
    <source>
        <dbReference type="Google" id="ProtNLM"/>
    </source>
</evidence>
<dbReference type="RefSeq" id="YP_001950095.1">
    <property type="nucleotide sequence ID" value="NC_010811.2"/>
</dbReference>
<sequence>MAMDIAHLMKTKADTLFPGLLSSEEMEAIHLRRKKKAKKSGKKLTSKLLDVKEDEYILPGGGFDDQGNAIADFDVRRYMDDLEDPETGTLHDLKIDTRDLPRAKNFYDFAINLSGKRVHHPWSRQMWIGAMLFGEICPVCSNKDWLDVHNVPKDYKAKDMPEHLVFLEHGKCPKCKRNKWELIQKHGLRNYIQLASVLGQRSGKSSSLATYASYLTHMLLKFPNYADMTSSMQASTELTFTFVSLSASKAIGVMWTPYKKLITEDNKWFKDYLALMDHYKQRYGKELYRISTIYASFYTKNLRFYPSGPMSTTLRGDTRVGGALDELGLFPLPSGDEEEDENSERANADEAHKSLYNSLTTVNLAYNELLSKGYNTAPPPILFNVSSPISLRDKMMRLLKESRTEEGSKYILGVNLPTWEVNPFMTRQTPVIAAAYASNAEKAERDFGANPPAVHSRFIQVKTVESDLFINGQNSHNFIYLYDRPGEIYGRIERIRTFKYPSVISLDAGSVNNSFCVTAGHYNFDTGKTVVTTILECMPHDGRAVNFNLIYEKIIFPLAKDLNAIGMVADQWQSLDLLHRIKMDMGKNPKGKTRTESKQYSPRRKDFDMARGMLEQRNAVLPSVDKKDAERAIEGMVENYRQEMLNKPIAHLLLQMLTVRDVGESRCPEKGEGMTDDIFRSLVLLLSTIHNPKVMEKLIEAKDFVYGAQGGAAARPVFLSRGGYRHPGLR</sequence>
<dbReference type="Proteomes" id="UP000001034">
    <property type="component" value="Segment"/>
</dbReference>
<organism evidence="1 2">
    <name type="scientific">Ralstonia phage phiRSL1</name>
    <dbReference type="NCBI Taxonomy" id="1980924"/>
    <lineage>
        <taxon>Viruses</taxon>
        <taxon>Duplodnaviria</taxon>
        <taxon>Heunggongvirae</taxon>
        <taxon>Uroviricota</taxon>
        <taxon>Caudoviricetes</taxon>
        <taxon>Mieseafarmvirus</taxon>
        <taxon>Mieseafarmvirus RSL1</taxon>
    </lineage>
</organism>
<evidence type="ECO:0000313" key="2">
    <source>
        <dbReference type="Proteomes" id="UP000001034"/>
    </source>
</evidence>
<proteinExistence type="predicted"/>
<keyword evidence="2" id="KW-1185">Reference proteome</keyword>
<dbReference type="GeneID" id="6369724"/>
<accession>B2ZYB5</accession>
<protein>
    <recommendedName>
        <fullName evidence="3">Terminase</fullName>
    </recommendedName>
</protein>
<dbReference type="KEGG" id="vg:6369724"/>